<protein>
    <submittedName>
        <fullName evidence="5">Nuclear protein SET</fullName>
    </submittedName>
</protein>
<accession>A0A0G0SA57</accession>
<evidence type="ECO:0000313" key="6">
    <source>
        <dbReference type="Proteomes" id="UP000034539"/>
    </source>
</evidence>
<dbReference type="Pfam" id="PF00856">
    <property type="entry name" value="SET"/>
    <property type="match status" value="1"/>
</dbReference>
<evidence type="ECO:0000259" key="4">
    <source>
        <dbReference type="PROSITE" id="PS50868"/>
    </source>
</evidence>
<dbReference type="GO" id="GO:0016740">
    <property type="term" value="F:transferase activity"/>
    <property type="evidence" value="ECO:0007669"/>
    <property type="project" value="UniProtKB-KW"/>
</dbReference>
<proteinExistence type="predicted"/>
<dbReference type="Proteomes" id="UP000034539">
    <property type="component" value="Unassembled WGS sequence"/>
</dbReference>
<dbReference type="AlphaFoldDB" id="A0A0G0SA57"/>
<dbReference type="PROSITE" id="PS50280">
    <property type="entry name" value="SET"/>
    <property type="match status" value="1"/>
</dbReference>
<feature type="domain" description="SET" evidence="3">
    <location>
        <begin position="15"/>
        <end position="121"/>
    </location>
</feature>
<evidence type="ECO:0000256" key="2">
    <source>
        <dbReference type="ARBA" id="ARBA00022691"/>
    </source>
</evidence>
<evidence type="ECO:0000256" key="1">
    <source>
        <dbReference type="ARBA" id="ARBA00022679"/>
    </source>
</evidence>
<keyword evidence="1" id="KW-0808">Transferase</keyword>
<dbReference type="PANTHER" id="PTHR12350:SF19">
    <property type="entry name" value="SET DOMAIN-CONTAINING PROTEIN"/>
    <property type="match status" value="1"/>
</dbReference>
<dbReference type="PROSITE" id="PS50868">
    <property type="entry name" value="POST_SET"/>
    <property type="match status" value="1"/>
</dbReference>
<dbReference type="Gene3D" id="2.170.270.10">
    <property type="entry name" value="SET domain"/>
    <property type="match status" value="1"/>
</dbReference>
<organism evidence="5 6">
    <name type="scientific">Candidatus Gottesmanbacteria bacterium GW2011_GWC2_39_8</name>
    <dbReference type="NCBI Taxonomy" id="1618450"/>
    <lineage>
        <taxon>Bacteria</taxon>
        <taxon>Candidatus Gottesmaniibacteriota</taxon>
    </lineage>
</organism>
<dbReference type="InterPro" id="IPR001214">
    <property type="entry name" value="SET_dom"/>
</dbReference>
<sequence length="177" mass="20289">MNNNKTYLKHTWADPKLVAKKSKIDGMGVFTEGDIKAGETLFIWGGEKVSMKDLDDSRYHILTLVPIDNETYLGLPIEDDYKCVEELMNHSCDANTWLNDEVTVVARRDIKKGEEVTLDHATWDNDEQWDYTENDECTCGSSDCRKNLTSKDWMIPSVQQKYAGHFSPYIAELISKL</sequence>
<name>A0A0G0SA57_9BACT</name>
<dbReference type="SMART" id="SM00317">
    <property type="entry name" value="SET"/>
    <property type="match status" value="1"/>
</dbReference>
<evidence type="ECO:0000259" key="3">
    <source>
        <dbReference type="PROSITE" id="PS50280"/>
    </source>
</evidence>
<keyword evidence="2" id="KW-0949">S-adenosyl-L-methionine</keyword>
<dbReference type="SUPFAM" id="SSF82199">
    <property type="entry name" value="SET domain"/>
    <property type="match status" value="1"/>
</dbReference>
<dbReference type="EMBL" id="LBXN01000064">
    <property type="protein sequence ID" value="KKR31620.1"/>
    <property type="molecule type" value="Genomic_DNA"/>
</dbReference>
<dbReference type="InterPro" id="IPR046341">
    <property type="entry name" value="SET_dom_sf"/>
</dbReference>
<feature type="domain" description="Post-SET" evidence="4">
    <location>
        <begin position="133"/>
        <end position="149"/>
    </location>
</feature>
<dbReference type="PANTHER" id="PTHR12350">
    <property type="entry name" value="HISTONE-LYSINE N-METHYLTRANSFERASE-RELATED"/>
    <property type="match status" value="1"/>
</dbReference>
<dbReference type="InterPro" id="IPR003616">
    <property type="entry name" value="Post-SET_dom"/>
</dbReference>
<comment type="caution">
    <text evidence="5">The sequence shown here is derived from an EMBL/GenBank/DDBJ whole genome shotgun (WGS) entry which is preliminary data.</text>
</comment>
<dbReference type="InterPro" id="IPR053201">
    <property type="entry name" value="Flavunoidine_N-MTase"/>
</dbReference>
<gene>
    <name evidence="5" type="ORF">UT63_C0064G0002</name>
</gene>
<reference evidence="5 6" key="1">
    <citation type="journal article" date="2015" name="Nature">
        <title>rRNA introns, odd ribosomes, and small enigmatic genomes across a large radiation of phyla.</title>
        <authorList>
            <person name="Brown C.T."/>
            <person name="Hug L.A."/>
            <person name="Thomas B.C."/>
            <person name="Sharon I."/>
            <person name="Castelle C.J."/>
            <person name="Singh A."/>
            <person name="Wilkins M.J."/>
            <person name="Williams K.H."/>
            <person name="Banfield J.F."/>
        </authorList>
    </citation>
    <scope>NUCLEOTIDE SEQUENCE [LARGE SCALE GENOMIC DNA]</scope>
</reference>
<evidence type="ECO:0000313" key="5">
    <source>
        <dbReference type="EMBL" id="KKR31620.1"/>
    </source>
</evidence>